<dbReference type="PATRIC" id="fig|883163.3.peg.148"/>
<accession>K9CZ50</accession>
<feature type="domain" description="AAA+ ATPase" evidence="2">
    <location>
        <begin position="96"/>
        <end position="250"/>
    </location>
</feature>
<dbReference type="Proteomes" id="UP000009887">
    <property type="component" value="Unassembled WGS sequence"/>
</dbReference>
<sequence length="434" mass="47122">MNIFTRIARWLRRTPEPERRREAPGRRSRATGSVPENAQSAGAASVTPSTNAAMSADAVRSAIRKGFNATQPVTAARHLHGRQQEMDLLVEGVLDRGNHAMIFGGRGTGKTSLARVFANVADNRGYLVFYMACEPGQDFTSLISPFLDAARGNLPRSPTTDTPIVVGPRDVVEALAEHGQRKFIFILDEFDRITDPAVLGELSRTMKLLSDAALPVHILAVGIASGLSQLIEGHESLRRHMTAVPIVRIDTAAVFDLIDRGAAQAGLNFSDAARETIAHVACGSPYHVRLFCALACLETLRQRKTIVEMPATLAGMMRAVDDWTITNPTDAALFHEAIDLGAGHWPMIEQVVRAAIVPPGLAPEQQAPHIDRYAPVLDILRRAMHARPGSTALMFRDSLAPQFLLGMLSASRHGDHLTRRVVSLVEGQRQSAAS</sequence>
<reference evidence="3 4" key="1">
    <citation type="submission" date="2012-09" db="EMBL/GenBank/DDBJ databases">
        <title>The Genome Sequence of Sphingobium yanoikuyae ATCC 51230.</title>
        <authorList>
            <consortium name="The Broad Institute Genome Sequencing Platform"/>
            <person name="Earl A."/>
            <person name="Ward D."/>
            <person name="Feldgarden M."/>
            <person name="Gevers D."/>
            <person name="Huys G."/>
            <person name="Walker B."/>
            <person name="Young S.K."/>
            <person name="Zeng Q."/>
            <person name="Gargeya S."/>
            <person name="Fitzgerald M."/>
            <person name="Haas B."/>
            <person name="Abouelleil A."/>
            <person name="Alvarado L."/>
            <person name="Arachchi H.M."/>
            <person name="Berlin A.M."/>
            <person name="Chapman S.B."/>
            <person name="Goldberg J."/>
            <person name="Griggs A."/>
            <person name="Gujja S."/>
            <person name="Hansen M."/>
            <person name="Howarth C."/>
            <person name="Imamovic A."/>
            <person name="Larimer J."/>
            <person name="McCowen C."/>
            <person name="Montmayeur A."/>
            <person name="Murphy C."/>
            <person name="Neiman D."/>
            <person name="Pearson M."/>
            <person name="Priest M."/>
            <person name="Roberts A."/>
            <person name="Saif S."/>
            <person name="Shea T."/>
            <person name="Sisk P."/>
            <person name="Sykes S."/>
            <person name="Wortman J."/>
            <person name="Nusbaum C."/>
            <person name="Birren B."/>
        </authorList>
    </citation>
    <scope>NUCLEOTIDE SEQUENCE [LARGE SCALE GENOMIC DNA]</scope>
    <source>
        <strain evidence="3 4">ATCC 51230</strain>
    </source>
</reference>
<dbReference type="Pfam" id="PF13401">
    <property type="entry name" value="AAA_22"/>
    <property type="match status" value="1"/>
</dbReference>
<comment type="caution">
    <text evidence="3">The sequence shown here is derived from an EMBL/GenBank/DDBJ whole genome shotgun (WGS) entry which is preliminary data.</text>
</comment>
<dbReference type="PANTHER" id="PTHR34301">
    <property type="entry name" value="DNA-BINDING PROTEIN-RELATED"/>
    <property type="match status" value="1"/>
</dbReference>
<dbReference type="CDD" id="cd00009">
    <property type="entry name" value="AAA"/>
    <property type="match status" value="1"/>
</dbReference>
<dbReference type="InterPro" id="IPR027417">
    <property type="entry name" value="P-loop_NTPase"/>
</dbReference>
<evidence type="ECO:0000313" key="3">
    <source>
        <dbReference type="EMBL" id="EKU77288.1"/>
    </source>
</evidence>
<dbReference type="GO" id="GO:0016887">
    <property type="term" value="F:ATP hydrolysis activity"/>
    <property type="evidence" value="ECO:0007669"/>
    <property type="project" value="InterPro"/>
</dbReference>
<evidence type="ECO:0000259" key="2">
    <source>
        <dbReference type="SMART" id="SM00382"/>
    </source>
</evidence>
<organism evidence="3 4">
    <name type="scientific">Sphingobium yanoikuyae ATCC 51230</name>
    <dbReference type="NCBI Taxonomy" id="883163"/>
    <lineage>
        <taxon>Bacteria</taxon>
        <taxon>Pseudomonadati</taxon>
        <taxon>Pseudomonadota</taxon>
        <taxon>Alphaproteobacteria</taxon>
        <taxon>Sphingomonadales</taxon>
        <taxon>Sphingomonadaceae</taxon>
        <taxon>Sphingobium</taxon>
    </lineage>
</organism>
<feature type="compositionally biased region" description="Basic and acidic residues" evidence="1">
    <location>
        <begin position="14"/>
        <end position="25"/>
    </location>
</feature>
<feature type="compositionally biased region" description="Polar residues" evidence="1">
    <location>
        <begin position="30"/>
        <end position="51"/>
    </location>
</feature>
<dbReference type="InterPro" id="IPR049945">
    <property type="entry name" value="AAA_22"/>
</dbReference>
<dbReference type="SUPFAM" id="SSF52540">
    <property type="entry name" value="P-loop containing nucleoside triphosphate hydrolases"/>
    <property type="match status" value="1"/>
</dbReference>
<dbReference type="EMBL" id="AGZU01000002">
    <property type="protein sequence ID" value="EKU77288.1"/>
    <property type="molecule type" value="Genomic_DNA"/>
</dbReference>
<gene>
    <name evidence="3" type="ORF">HMPREF9718_00152</name>
</gene>
<name>K9CZ50_SPHYA</name>
<feature type="region of interest" description="Disordered" evidence="1">
    <location>
        <begin position="14"/>
        <end position="51"/>
    </location>
</feature>
<proteinExistence type="predicted"/>
<dbReference type="SMART" id="SM00382">
    <property type="entry name" value="AAA"/>
    <property type="match status" value="1"/>
</dbReference>
<dbReference type="HOGENOM" id="CLU_574783_0_0_5"/>
<evidence type="ECO:0000313" key="4">
    <source>
        <dbReference type="Proteomes" id="UP000009887"/>
    </source>
</evidence>
<dbReference type="Gene3D" id="3.40.50.300">
    <property type="entry name" value="P-loop containing nucleotide triphosphate hydrolases"/>
    <property type="match status" value="1"/>
</dbReference>
<dbReference type="InterPro" id="IPR003593">
    <property type="entry name" value="AAA+_ATPase"/>
</dbReference>
<dbReference type="PANTHER" id="PTHR34301:SF8">
    <property type="entry name" value="ATPASE DOMAIN-CONTAINING PROTEIN"/>
    <property type="match status" value="1"/>
</dbReference>
<dbReference type="AlphaFoldDB" id="K9CZ50"/>
<dbReference type="RefSeq" id="WP_004207146.1">
    <property type="nucleotide sequence ID" value="NZ_JH992904.1"/>
</dbReference>
<evidence type="ECO:0000256" key="1">
    <source>
        <dbReference type="SAM" id="MobiDB-lite"/>
    </source>
</evidence>
<protein>
    <recommendedName>
        <fullName evidence="2">AAA+ ATPase domain-containing protein</fullName>
    </recommendedName>
</protein>
<keyword evidence="4" id="KW-1185">Reference proteome</keyword>